<gene>
    <name evidence="1" type="ORF">HII31_03666</name>
</gene>
<keyword evidence="2" id="KW-1185">Reference proteome</keyword>
<dbReference type="OrthoDB" id="1470350at2759"/>
<sequence>MALSGLEELDSVEILVIIDNELDPISPCPSTEVQYSGGIREIAFRNPAFEPAAGGGLIRELKMEEICCSAHGLSLMVTGVKGEQRRTILFDAGPEGRAFELNAKRLRADLGSIETIQLSHWHRDHSGGIETALKLIAEARAKELERKRATPVTVDLHPNRPELRGVHAPGMEPVALSPDPTFQEIEEAGGKVLKNDQSHIVLDGLFAVSGEIPRTTEYEKGMRFGARLSKGEWIEDELLMDERLLLCKVKDKGVVVFTGCSHAGVVNASRHAVELSGGAPLYAVMGGYHLADAEPTKIQSTVADLKALDAKLLLTGHCTGWRAKFEVERQMPGRLVPSFVASKFVLTGTPHEDEAASCSVA</sequence>
<evidence type="ECO:0000313" key="1">
    <source>
        <dbReference type="EMBL" id="KAF7194992.1"/>
    </source>
</evidence>
<dbReference type="InterPro" id="IPR041712">
    <property type="entry name" value="DHPS-like_MBL-fold"/>
</dbReference>
<evidence type="ECO:0000313" key="2">
    <source>
        <dbReference type="Proteomes" id="UP000660729"/>
    </source>
</evidence>
<dbReference type="GO" id="GO:0016740">
    <property type="term" value="F:transferase activity"/>
    <property type="evidence" value="ECO:0007669"/>
    <property type="project" value="TreeGrafter"/>
</dbReference>
<dbReference type="EMBL" id="JABCIY010000044">
    <property type="protein sequence ID" value="KAF7194992.1"/>
    <property type="molecule type" value="Genomic_DNA"/>
</dbReference>
<organism evidence="1 2">
    <name type="scientific">Pseudocercospora fuligena</name>
    <dbReference type="NCBI Taxonomy" id="685502"/>
    <lineage>
        <taxon>Eukaryota</taxon>
        <taxon>Fungi</taxon>
        <taxon>Dikarya</taxon>
        <taxon>Ascomycota</taxon>
        <taxon>Pezizomycotina</taxon>
        <taxon>Dothideomycetes</taxon>
        <taxon>Dothideomycetidae</taxon>
        <taxon>Mycosphaerellales</taxon>
        <taxon>Mycosphaerellaceae</taxon>
        <taxon>Pseudocercospora</taxon>
    </lineage>
</organism>
<dbReference type="Gene3D" id="3.60.15.10">
    <property type="entry name" value="Ribonuclease Z/Hydroxyacylglutathione hydrolase-like"/>
    <property type="match status" value="1"/>
</dbReference>
<dbReference type="Proteomes" id="UP000660729">
    <property type="component" value="Unassembled WGS sequence"/>
</dbReference>
<dbReference type="CDD" id="cd07713">
    <property type="entry name" value="DHPS-like_MBL-fold"/>
    <property type="match status" value="1"/>
</dbReference>
<reference evidence="1" key="1">
    <citation type="submission" date="2020-04" db="EMBL/GenBank/DDBJ databases">
        <title>Draft genome resource of the tomato pathogen Pseudocercospora fuligena.</title>
        <authorList>
            <person name="Zaccaron A."/>
        </authorList>
    </citation>
    <scope>NUCLEOTIDE SEQUENCE</scope>
    <source>
        <strain evidence="1">PF001</strain>
    </source>
</reference>
<dbReference type="InterPro" id="IPR036866">
    <property type="entry name" value="RibonucZ/Hydroxyglut_hydro"/>
</dbReference>
<dbReference type="SUPFAM" id="SSF56281">
    <property type="entry name" value="Metallo-hydrolase/oxidoreductase"/>
    <property type="match status" value="1"/>
</dbReference>
<comment type="caution">
    <text evidence="1">The sequence shown here is derived from an EMBL/GenBank/DDBJ whole genome shotgun (WGS) entry which is preliminary data.</text>
</comment>
<dbReference type="AlphaFoldDB" id="A0A8H6RQL1"/>
<accession>A0A8H6RQL1</accession>
<protein>
    <submittedName>
        <fullName evidence="1">7, 8-dihydropterin-6-methyl-4-(Beta-D-ribofuranosyl)-aminobenzene-5'-phosphate synthase</fullName>
    </submittedName>
</protein>
<name>A0A8H6RQL1_9PEZI</name>
<dbReference type="InterPro" id="IPR052926">
    <property type="entry name" value="Metallo-beta-lactamase_dom"/>
</dbReference>
<dbReference type="PANTHER" id="PTHR13754">
    <property type="entry name" value="METALLO-BETA-LACTAMASE SUPERFAMILY PROTEIN"/>
    <property type="match status" value="1"/>
</dbReference>
<dbReference type="PANTHER" id="PTHR13754:SF13">
    <property type="entry name" value="METALLO-BETA-LACTAMASE SUPERFAMILY PROTEIN (AFU_ORTHOLOGUE AFUA_3G07630)"/>
    <property type="match status" value="1"/>
</dbReference>
<proteinExistence type="predicted"/>